<dbReference type="OrthoDB" id="3357271at2759"/>
<dbReference type="AlphaFoldDB" id="A0A420I2V4"/>
<dbReference type="Proteomes" id="UP000286134">
    <property type="component" value="Unassembled WGS sequence"/>
</dbReference>
<evidence type="ECO:0000313" key="2">
    <source>
        <dbReference type="EMBL" id="RKF64028.1"/>
    </source>
</evidence>
<feature type="region of interest" description="Disordered" evidence="1">
    <location>
        <begin position="223"/>
        <end position="248"/>
    </location>
</feature>
<keyword evidence="3" id="KW-1185">Reference proteome</keyword>
<protein>
    <submittedName>
        <fullName evidence="2">Putative altered inheritance of mitochondria protein 3 protein</fullName>
    </submittedName>
</protein>
<reference evidence="2 3" key="1">
    <citation type="journal article" date="2018" name="BMC Genomics">
        <title>Comparative genome analyses reveal sequence features reflecting distinct modes of host-adaptation between dicot and monocot powdery mildew.</title>
        <authorList>
            <person name="Wu Y."/>
            <person name="Ma X."/>
            <person name="Pan Z."/>
            <person name="Kale S.D."/>
            <person name="Song Y."/>
            <person name="King H."/>
            <person name="Zhang Q."/>
            <person name="Presley C."/>
            <person name="Deng X."/>
            <person name="Wei C.I."/>
            <person name="Xiao S."/>
        </authorList>
    </citation>
    <scope>NUCLEOTIDE SEQUENCE [LARGE SCALE GENOMIC DNA]</scope>
    <source>
        <strain evidence="2">UMSG2</strain>
    </source>
</reference>
<dbReference type="EMBL" id="MCFK01002174">
    <property type="protein sequence ID" value="RKF64028.1"/>
    <property type="molecule type" value="Genomic_DNA"/>
</dbReference>
<feature type="region of interest" description="Disordered" evidence="1">
    <location>
        <begin position="41"/>
        <end position="157"/>
    </location>
</feature>
<feature type="compositionally biased region" description="Polar residues" evidence="1">
    <location>
        <begin position="89"/>
        <end position="102"/>
    </location>
</feature>
<feature type="compositionally biased region" description="Basic and acidic residues" evidence="1">
    <location>
        <begin position="72"/>
        <end position="82"/>
    </location>
</feature>
<feature type="compositionally biased region" description="Low complexity" evidence="1">
    <location>
        <begin position="321"/>
        <end position="332"/>
    </location>
</feature>
<comment type="caution">
    <text evidence="2">The sequence shown here is derived from an EMBL/GenBank/DDBJ whole genome shotgun (WGS) entry which is preliminary data.</text>
</comment>
<accession>A0A420I2V4</accession>
<feature type="region of interest" description="Disordered" evidence="1">
    <location>
        <begin position="269"/>
        <end position="340"/>
    </location>
</feature>
<proteinExistence type="predicted"/>
<evidence type="ECO:0000313" key="3">
    <source>
        <dbReference type="Proteomes" id="UP000286134"/>
    </source>
</evidence>
<sequence length="340" mass="37664">MSGLKDFTKNKLRPVTEGGASIKDRWRDDFKGLNQVAGWIGKGKDQNITHHHVPRPLPSLRDPATFGPPPRKLIDSHQKTLRDGFFSEENYTADKSGSNNAEQRVRTLLPPPTPQRPSNRPNNEAQEVPRNMAVKPNLPPRLPPREKSTSVPPLPSKLQTSLEERITKMSNSNINRASNDSRSEFNRASETFSPIHATASTDIPSTSFSQKKAALKTISSLRSDPSSVSFSEAKGAASTANNIRKRHGDQVESGWHLANKFKNEYGISQKLELPRNSSSTKNEKSVNNRIQDSLKDTILKKRPPPPPPPPSQTNPLGSRLSIKSIPPIIPISTKPDWSPK</sequence>
<gene>
    <name evidence="2" type="ORF">OnM2_021004</name>
</gene>
<evidence type="ECO:0000256" key="1">
    <source>
        <dbReference type="SAM" id="MobiDB-lite"/>
    </source>
</evidence>
<name>A0A420I2V4_9PEZI</name>
<organism evidence="2 3">
    <name type="scientific">Erysiphe neolycopersici</name>
    <dbReference type="NCBI Taxonomy" id="212602"/>
    <lineage>
        <taxon>Eukaryota</taxon>
        <taxon>Fungi</taxon>
        <taxon>Dikarya</taxon>
        <taxon>Ascomycota</taxon>
        <taxon>Pezizomycotina</taxon>
        <taxon>Leotiomycetes</taxon>
        <taxon>Erysiphales</taxon>
        <taxon>Erysiphaceae</taxon>
        <taxon>Erysiphe</taxon>
    </lineage>
</organism>
<feature type="region of interest" description="Disordered" evidence="1">
    <location>
        <begin position="1"/>
        <end position="21"/>
    </location>
</feature>
<feature type="compositionally biased region" description="Basic and acidic residues" evidence="1">
    <location>
        <begin position="281"/>
        <end position="299"/>
    </location>
</feature>
<dbReference type="STRING" id="212602.A0A420I2V4"/>